<keyword evidence="2" id="KW-1185">Reference proteome</keyword>
<evidence type="ECO:0000313" key="1">
    <source>
        <dbReference type="EMBL" id="KAK6996170.1"/>
    </source>
</evidence>
<accession>A0AAV9ZZ19</accession>
<comment type="caution">
    <text evidence="1">The sequence shown here is derived from an EMBL/GenBank/DDBJ whole genome shotgun (WGS) entry which is preliminary data.</text>
</comment>
<organism evidence="1 2">
    <name type="scientific">Favolaschia claudopus</name>
    <dbReference type="NCBI Taxonomy" id="2862362"/>
    <lineage>
        <taxon>Eukaryota</taxon>
        <taxon>Fungi</taxon>
        <taxon>Dikarya</taxon>
        <taxon>Basidiomycota</taxon>
        <taxon>Agaricomycotina</taxon>
        <taxon>Agaricomycetes</taxon>
        <taxon>Agaricomycetidae</taxon>
        <taxon>Agaricales</taxon>
        <taxon>Marasmiineae</taxon>
        <taxon>Mycenaceae</taxon>
        <taxon>Favolaschia</taxon>
    </lineage>
</organism>
<reference evidence="1 2" key="1">
    <citation type="journal article" date="2024" name="J Genomics">
        <title>Draft genome sequencing and assembly of Favolaschia claudopus CIRM-BRFM 2984 isolated from oak limbs.</title>
        <authorList>
            <person name="Navarro D."/>
            <person name="Drula E."/>
            <person name="Chaduli D."/>
            <person name="Cazenave R."/>
            <person name="Ahrendt S."/>
            <person name="Wang J."/>
            <person name="Lipzen A."/>
            <person name="Daum C."/>
            <person name="Barry K."/>
            <person name="Grigoriev I.V."/>
            <person name="Favel A."/>
            <person name="Rosso M.N."/>
            <person name="Martin F."/>
        </authorList>
    </citation>
    <scope>NUCLEOTIDE SEQUENCE [LARGE SCALE GENOMIC DNA]</scope>
    <source>
        <strain evidence="1 2">CIRM-BRFM 2984</strain>
    </source>
</reference>
<protein>
    <submittedName>
        <fullName evidence="1">Uncharacterized protein</fullName>
    </submittedName>
</protein>
<proteinExistence type="predicted"/>
<dbReference type="EMBL" id="JAWWNJ010000099">
    <property type="protein sequence ID" value="KAK6996170.1"/>
    <property type="molecule type" value="Genomic_DNA"/>
</dbReference>
<sequence>MSAYPSNDVLYNWVQTAKQADPDVTVASLFREVKQKMPTWSVSKKRLRLVARLPQPNAAIVWGHALEPCNREDLNTALCLCLVDSVDTHRVTRNGGICSVNYMPPDPSHAEAAYLDVAVYGYIVTRQDRVQTASNTVNRALQYLVQGQLATLTINGLQGRRSPLIEDVKRLIRQLQEGRKPCHDRGRKAHFCLGSLVCYDVAKELELERMEWSQGVAAQGSASVPTPSSDITMNHPLLPPTLVKDIHDAELKALRKELRGSARAAQRSYRSGSKYETCATNGLLPGELGYEEVDSMRWLGNVLVFRMADGGQGFENIEPKELDSHISDAVMGCFNPQREADIFALDSPILHRTPSDGPSIGNLYAAVLAHLKHAAERRERRELTNEEACDADKLAAESTLRERLGDHSSDEPIFRRSLKLAAAALLRLFGLDFEMVQLLLLAVPVVITGSAVTSLVHNGPDFLPNDLDFFAALGEGYVVVELMRLAGYTVDREARCYGTANHIRIIWWLSKPSSP</sequence>
<gene>
    <name evidence="1" type="ORF">R3P38DRAFT_2800192</name>
</gene>
<dbReference type="AlphaFoldDB" id="A0AAV9ZZ19"/>
<name>A0AAV9ZZ19_9AGAR</name>
<dbReference type="Proteomes" id="UP001362999">
    <property type="component" value="Unassembled WGS sequence"/>
</dbReference>
<evidence type="ECO:0000313" key="2">
    <source>
        <dbReference type="Proteomes" id="UP001362999"/>
    </source>
</evidence>